<keyword evidence="2" id="KW-1185">Reference proteome</keyword>
<proteinExistence type="predicted"/>
<name>A0A392PSL2_9FABA</name>
<organism evidence="1 2">
    <name type="scientific">Trifolium medium</name>
    <dbReference type="NCBI Taxonomy" id="97028"/>
    <lineage>
        <taxon>Eukaryota</taxon>
        <taxon>Viridiplantae</taxon>
        <taxon>Streptophyta</taxon>
        <taxon>Embryophyta</taxon>
        <taxon>Tracheophyta</taxon>
        <taxon>Spermatophyta</taxon>
        <taxon>Magnoliopsida</taxon>
        <taxon>eudicotyledons</taxon>
        <taxon>Gunneridae</taxon>
        <taxon>Pentapetalae</taxon>
        <taxon>rosids</taxon>
        <taxon>fabids</taxon>
        <taxon>Fabales</taxon>
        <taxon>Fabaceae</taxon>
        <taxon>Papilionoideae</taxon>
        <taxon>50 kb inversion clade</taxon>
        <taxon>NPAAA clade</taxon>
        <taxon>Hologalegina</taxon>
        <taxon>IRL clade</taxon>
        <taxon>Trifolieae</taxon>
        <taxon>Trifolium</taxon>
    </lineage>
</organism>
<dbReference type="EMBL" id="LXQA010092436">
    <property type="protein sequence ID" value="MCI14440.1"/>
    <property type="molecule type" value="Genomic_DNA"/>
</dbReference>
<dbReference type="Proteomes" id="UP000265520">
    <property type="component" value="Unassembled WGS sequence"/>
</dbReference>
<accession>A0A392PSL2</accession>
<evidence type="ECO:0000313" key="2">
    <source>
        <dbReference type="Proteomes" id="UP000265520"/>
    </source>
</evidence>
<protein>
    <submittedName>
        <fullName evidence="1">Uncharacterized protein</fullName>
    </submittedName>
</protein>
<comment type="caution">
    <text evidence="1">The sequence shown here is derived from an EMBL/GenBank/DDBJ whole genome shotgun (WGS) entry which is preliminary data.</text>
</comment>
<feature type="non-terminal residue" evidence="1">
    <location>
        <position position="1"/>
    </location>
</feature>
<evidence type="ECO:0000313" key="1">
    <source>
        <dbReference type="EMBL" id="MCI14440.1"/>
    </source>
</evidence>
<sequence length="132" mass="14121">EKAAKSSDLGSRGKCFLIVNSFNLSVSLRNKKEEVQGSMCCFVPMLLIMHSLHPAKVDHGQLDHRIVSLCHIGGFLSRRDCCTWGMTDVGGSEVWEVGGVGSTIGEAAEDVSVVRCEGEFGSCAEGIPVCCD</sequence>
<dbReference type="AlphaFoldDB" id="A0A392PSL2"/>
<reference evidence="1 2" key="1">
    <citation type="journal article" date="2018" name="Front. Plant Sci.">
        <title>Red Clover (Trifolium pratense) and Zigzag Clover (T. medium) - A Picture of Genomic Similarities and Differences.</title>
        <authorList>
            <person name="Dluhosova J."/>
            <person name="Istvanek J."/>
            <person name="Nedelnik J."/>
            <person name="Repkova J."/>
        </authorList>
    </citation>
    <scope>NUCLEOTIDE SEQUENCE [LARGE SCALE GENOMIC DNA]</scope>
    <source>
        <strain evidence="2">cv. 10/8</strain>
        <tissue evidence="1">Leaf</tissue>
    </source>
</reference>